<name>A0A6G6Y2M5_9SPHN</name>
<sequence>MTAADLTDLFLAALIRAHGGTKARWRRILGSPRVYDENTHPHCNWSFSPSGSVVEIAAVENLADRLRSEYPIVSGR</sequence>
<dbReference type="KEGG" id="spzr:G5C33_04805"/>
<reference evidence="1 2" key="1">
    <citation type="submission" date="2020-02" db="EMBL/GenBank/DDBJ databases">
        <authorList>
            <person name="Zheng R.K."/>
            <person name="Sun C.M."/>
        </authorList>
    </citation>
    <scope>NUCLEOTIDE SEQUENCE [LARGE SCALE GENOMIC DNA]</scope>
    <source>
        <strain evidence="2">zrk23</strain>
    </source>
</reference>
<keyword evidence="2" id="KW-1185">Reference proteome</keyword>
<accession>A0A6G6Y2M5</accession>
<evidence type="ECO:0000313" key="1">
    <source>
        <dbReference type="EMBL" id="QIG79175.1"/>
    </source>
</evidence>
<organism evidence="1 2">
    <name type="scientific">Stakelama tenebrarum</name>
    <dbReference type="NCBI Taxonomy" id="2711215"/>
    <lineage>
        <taxon>Bacteria</taxon>
        <taxon>Pseudomonadati</taxon>
        <taxon>Pseudomonadota</taxon>
        <taxon>Alphaproteobacteria</taxon>
        <taxon>Sphingomonadales</taxon>
        <taxon>Sphingomonadaceae</taxon>
        <taxon>Stakelama</taxon>
    </lineage>
</organism>
<protein>
    <submittedName>
        <fullName evidence="1">Uncharacterized protein</fullName>
    </submittedName>
</protein>
<dbReference type="Proteomes" id="UP000501568">
    <property type="component" value="Chromosome"/>
</dbReference>
<dbReference type="AlphaFoldDB" id="A0A6G6Y2M5"/>
<dbReference type="RefSeq" id="WP_165326176.1">
    <property type="nucleotide sequence ID" value="NZ_CP049109.1"/>
</dbReference>
<dbReference type="EMBL" id="CP049109">
    <property type="protein sequence ID" value="QIG79175.1"/>
    <property type="molecule type" value="Genomic_DNA"/>
</dbReference>
<evidence type="ECO:0000313" key="2">
    <source>
        <dbReference type="Proteomes" id="UP000501568"/>
    </source>
</evidence>
<gene>
    <name evidence="1" type="ORF">G5C33_04805</name>
</gene>
<proteinExistence type="predicted"/>